<dbReference type="AlphaFoldDB" id="A0AAX7THE8"/>
<feature type="compositionally biased region" description="Basic and acidic residues" evidence="3">
    <location>
        <begin position="240"/>
        <end position="260"/>
    </location>
</feature>
<evidence type="ECO:0000313" key="8">
    <source>
        <dbReference type="Proteomes" id="UP000265100"/>
    </source>
</evidence>
<dbReference type="Proteomes" id="UP000265100">
    <property type="component" value="Chromosome 5"/>
</dbReference>
<comment type="function">
    <text evidence="2">Plays an important role in membrane trafficking through the secretory apparatus.</text>
</comment>
<dbReference type="InterPro" id="IPR004353">
    <property type="entry name" value="Mon1"/>
</dbReference>
<feature type="domain" description="FUZ/MON1/HPS1 second Longin" evidence="5">
    <location>
        <begin position="509"/>
        <end position="610"/>
    </location>
</feature>
<comment type="similarity">
    <text evidence="1 2">Belongs to the MON1/SAND family.</text>
</comment>
<feature type="compositionally biased region" description="Acidic residues" evidence="3">
    <location>
        <begin position="279"/>
        <end position="291"/>
    </location>
</feature>
<feature type="compositionally biased region" description="Polar residues" evidence="3">
    <location>
        <begin position="756"/>
        <end position="768"/>
    </location>
</feature>
<feature type="compositionally biased region" description="Basic and acidic residues" evidence="3">
    <location>
        <begin position="31"/>
        <end position="45"/>
    </location>
</feature>
<evidence type="ECO:0000259" key="6">
    <source>
        <dbReference type="Pfam" id="PF19038"/>
    </source>
</evidence>
<sequence length="785" mass="87878">MAIRLKINQLRSILNMDTLMSLASQSSTNSERNDRQLSAMRDRNSKSHGSSMASVYSTGVKLSDWAAVSVLVIYKSALWFGDVIFPISTVMMFTYGEERQSDVTWYAGRLLHHVHNRAFQHQHSEVKQIFCYEPTTREWGGAGLTDASERADWSAEVVIRDSGCRLRDWDGIMETANHQEGEAAAVKIGDSPLESNQPADSLAASFSLLENHMFPDSVESNGSAAVSRIEPLNSHPPDVSAEHLGLDEKPPSDQVMKLEPEETETECQNNASTQPTDGTTEDDATDNDQNDSGEFVVTMLAKAKLEEQGIGVKGRSSPLLEAGTLESSSFTSHRDEDVTADSWRQHRKHVFVLSEAGKPIYSRYGSEEALSSTMGVMMALVSFVQSGDNIIRSVYSDEHTVVFLQKGPLVLVCVSSSHQSEQQLRGELLYVYYQIISMLTQASISRIFEHKKNYDLRRLLAGSEKILDGLLNLVDSDPSFLLSAVHCLPLASSLRDSLSQILQKAITPNLVFSILIAKNQLLTIVQEKTVIEDSRLEPADVHLLLNLIGASSAFQAGEIWTPICLPLFNPDCYFYAYISYLDPPECTVCLLLLSTDKEAFYSVAECKRKIEEAMMAQNSLSLIAKAQTYSVSQVGVSDLRHFMYKPFDVPDNYRQLTQFTSPEMEAPYSSEEEKMRLLDLYRYMHGRIHSTSRPLKLIYHVAERETLLAWVTSKFELYTCFSPLVTKACAITAITKLLRWIKKEEDRLFIRYPPKYSTTPNPSKSSRGGKSDQQDSTDNGFLSLL</sequence>
<feature type="compositionally biased region" description="Polar residues" evidence="3">
    <location>
        <begin position="774"/>
        <end position="785"/>
    </location>
</feature>
<dbReference type="Ensembl" id="ENSACLT00000067424.1">
    <property type="protein sequence ID" value="ENSACLP00000055780.1"/>
    <property type="gene ID" value="ENSACLG00000014674.2"/>
</dbReference>
<accession>A0AAX7THE8</accession>
<dbReference type="InterPro" id="IPR043971">
    <property type="entry name" value="FUZ/MON1/HPS1_longin_2"/>
</dbReference>
<dbReference type="GeneTree" id="ENSGT00390000006665"/>
<evidence type="ECO:0000259" key="5">
    <source>
        <dbReference type="Pfam" id="PF19037"/>
    </source>
</evidence>
<dbReference type="PANTHER" id="PTHR13027:SF13">
    <property type="entry name" value="VACUOLAR FUSION PROTEIN MON1 HOMOLOG B"/>
    <property type="match status" value="1"/>
</dbReference>
<dbReference type="InterPro" id="IPR043972">
    <property type="entry name" value="FUZ/MON1/HPS1_longin_1"/>
</dbReference>
<reference evidence="7" key="1">
    <citation type="submission" date="2018-05" db="EMBL/GenBank/DDBJ databases">
        <authorList>
            <person name="Datahose"/>
        </authorList>
    </citation>
    <scope>NUCLEOTIDE SEQUENCE</scope>
</reference>
<dbReference type="Pfam" id="PF19037">
    <property type="entry name" value="Fuz_longin_2"/>
    <property type="match status" value="1"/>
</dbReference>
<dbReference type="PANTHER" id="PTHR13027">
    <property type="entry name" value="SAND PROTEIN-RELATED"/>
    <property type="match status" value="1"/>
</dbReference>
<feature type="region of interest" description="Disordered" evidence="3">
    <location>
        <begin position="753"/>
        <end position="785"/>
    </location>
</feature>
<feature type="domain" description="FUZ/MON1/HPS1 first Longin" evidence="4">
    <location>
        <begin position="348"/>
        <end position="470"/>
    </location>
</feature>
<name>A0AAX7THE8_ASTCA</name>
<evidence type="ECO:0000256" key="2">
    <source>
        <dbReference type="RuleBase" id="RU367048"/>
    </source>
</evidence>
<dbReference type="GO" id="GO:0016192">
    <property type="term" value="P:vesicle-mediated transport"/>
    <property type="evidence" value="ECO:0007669"/>
    <property type="project" value="InterPro"/>
</dbReference>
<evidence type="ECO:0000256" key="1">
    <source>
        <dbReference type="ARBA" id="ARBA00008968"/>
    </source>
</evidence>
<protein>
    <recommendedName>
        <fullName evidence="2">Vacuolar fusion protein MON1 homolog</fullName>
    </recommendedName>
</protein>
<feature type="domain" description="FUZ/MON1/HPS1 third Longin" evidence="6">
    <location>
        <begin position="639"/>
        <end position="745"/>
    </location>
</feature>
<dbReference type="GO" id="GO:0006623">
    <property type="term" value="P:protein targeting to vacuole"/>
    <property type="evidence" value="ECO:0007669"/>
    <property type="project" value="UniProtKB-UniRule"/>
</dbReference>
<reference evidence="7" key="3">
    <citation type="submission" date="2025-09" db="UniProtKB">
        <authorList>
            <consortium name="Ensembl"/>
        </authorList>
    </citation>
    <scope>IDENTIFICATION</scope>
</reference>
<dbReference type="Pfam" id="PF19036">
    <property type="entry name" value="Fuz_longin_1"/>
    <property type="match status" value="1"/>
</dbReference>
<feature type="region of interest" description="Disordered" evidence="3">
    <location>
        <begin position="24"/>
        <end position="51"/>
    </location>
</feature>
<keyword evidence="8" id="KW-1185">Reference proteome</keyword>
<feature type="compositionally biased region" description="Polar residues" evidence="3">
    <location>
        <begin position="266"/>
        <end position="278"/>
    </location>
</feature>
<evidence type="ECO:0000256" key="3">
    <source>
        <dbReference type="SAM" id="MobiDB-lite"/>
    </source>
</evidence>
<dbReference type="GO" id="GO:0035658">
    <property type="term" value="C:Mon1-Ccz1 complex"/>
    <property type="evidence" value="ECO:0007669"/>
    <property type="project" value="TreeGrafter"/>
</dbReference>
<reference evidence="7" key="2">
    <citation type="submission" date="2025-08" db="UniProtKB">
        <authorList>
            <consortium name="Ensembl"/>
        </authorList>
    </citation>
    <scope>IDENTIFICATION</scope>
</reference>
<dbReference type="PRINTS" id="PR01546">
    <property type="entry name" value="YEAST73DUF"/>
</dbReference>
<proteinExistence type="inferred from homology"/>
<evidence type="ECO:0000313" key="7">
    <source>
        <dbReference type="Ensembl" id="ENSACLP00000055780.1"/>
    </source>
</evidence>
<evidence type="ECO:0000259" key="4">
    <source>
        <dbReference type="Pfam" id="PF19036"/>
    </source>
</evidence>
<dbReference type="Pfam" id="PF19038">
    <property type="entry name" value="Fuz_longin_3"/>
    <property type="match status" value="1"/>
</dbReference>
<organism evidence="7 8">
    <name type="scientific">Astatotilapia calliptera</name>
    <name type="common">Eastern happy</name>
    <name type="synonym">Chromis callipterus</name>
    <dbReference type="NCBI Taxonomy" id="8154"/>
    <lineage>
        <taxon>Eukaryota</taxon>
        <taxon>Metazoa</taxon>
        <taxon>Chordata</taxon>
        <taxon>Craniata</taxon>
        <taxon>Vertebrata</taxon>
        <taxon>Euteleostomi</taxon>
        <taxon>Actinopterygii</taxon>
        <taxon>Neopterygii</taxon>
        <taxon>Teleostei</taxon>
        <taxon>Neoteleostei</taxon>
        <taxon>Acanthomorphata</taxon>
        <taxon>Ovalentaria</taxon>
        <taxon>Cichlomorphae</taxon>
        <taxon>Cichliformes</taxon>
        <taxon>Cichlidae</taxon>
        <taxon>African cichlids</taxon>
        <taxon>Pseudocrenilabrinae</taxon>
        <taxon>Haplochromini</taxon>
        <taxon>Astatotilapia</taxon>
    </lineage>
</organism>
<dbReference type="InterPro" id="IPR043970">
    <property type="entry name" value="FUZ/MON1/HPS1_longin_3"/>
</dbReference>
<feature type="region of interest" description="Disordered" evidence="3">
    <location>
        <begin position="228"/>
        <end position="291"/>
    </location>
</feature>